<keyword evidence="1" id="KW-0808">Transferase</keyword>
<dbReference type="GO" id="GO:0032259">
    <property type="term" value="P:methylation"/>
    <property type="evidence" value="ECO:0007669"/>
    <property type="project" value="UniProtKB-KW"/>
</dbReference>
<dbReference type="GO" id="GO:0008168">
    <property type="term" value="F:methyltransferase activity"/>
    <property type="evidence" value="ECO:0007669"/>
    <property type="project" value="UniProtKB-KW"/>
</dbReference>
<dbReference type="InterPro" id="IPR029063">
    <property type="entry name" value="SAM-dependent_MTases_sf"/>
</dbReference>
<accession>A0ABY7C503</accession>
<dbReference type="Pfam" id="PF13489">
    <property type="entry name" value="Methyltransf_23"/>
    <property type="match status" value="1"/>
</dbReference>
<dbReference type="PANTHER" id="PTHR43861">
    <property type="entry name" value="TRANS-ACONITATE 2-METHYLTRANSFERASE-RELATED"/>
    <property type="match status" value="1"/>
</dbReference>
<dbReference type="RefSeq" id="WP_268883562.1">
    <property type="nucleotide sequence ID" value="NZ_CP114029.1"/>
</dbReference>
<sequence length="283" mass="29813">MTTNGFDEQALDAAYRKALAAEKAGRTEAAATAYRACLGIDPDDHVGARLRLAALGVGETPSSAGEAYVTTLFDQQAEAFEDILVGQLGYGVPGLIGETLARLGFEHFDRALDLGCGTGLVGTVLDGRVDEMLGIDLSENMIEIAFDSGAYDHLYIGEALGFLEDFDEPEPFDVILAADVLPYLGDLAPLFSLAATRLAPRGLFVASTEALADMAGDGAAKGANAETGFAVGSDHRFHHGESYVRAALERAGFELVAFEPITVRMQEGEPAPGHLFVARRTGG</sequence>
<dbReference type="SUPFAM" id="SSF53335">
    <property type="entry name" value="S-adenosyl-L-methionine-dependent methyltransferases"/>
    <property type="match status" value="1"/>
</dbReference>
<evidence type="ECO:0000313" key="1">
    <source>
        <dbReference type="EMBL" id="WAP71019.1"/>
    </source>
</evidence>
<evidence type="ECO:0000313" key="2">
    <source>
        <dbReference type="Proteomes" id="UP001164020"/>
    </source>
</evidence>
<protein>
    <submittedName>
        <fullName evidence="1">Methyltransferase domain-containing protein</fullName>
    </submittedName>
</protein>
<dbReference type="EMBL" id="CP114029">
    <property type="protein sequence ID" value="WAP71019.1"/>
    <property type="molecule type" value="Genomic_DNA"/>
</dbReference>
<name>A0ABY7C503_9HYPH</name>
<dbReference type="Gene3D" id="3.40.50.150">
    <property type="entry name" value="Vaccinia Virus protein VP39"/>
    <property type="match status" value="1"/>
</dbReference>
<proteinExistence type="predicted"/>
<gene>
    <name evidence="1" type="ORF">OH818_14295</name>
</gene>
<reference evidence="1" key="1">
    <citation type="submission" date="2022-12" db="EMBL/GenBank/DDBJ databases">
        <title>Jiella pelagia sp. nov., isolated from phosphonate enriched culture of Northwest Pacific surface seawater.</title>
        <authorList>
            <person name="Shin D.Y."/>
            <person name="Hwang C.Y."/>
        </authorList>
    </citation>
    <scope>NUCLEOTIDE SEQUENCE</scope>
    <source>
        <strain evidence="1">HL-NP1</strain>
    </source>
</reference>
<dbReference type="Proteomes" id="UP001164020">
    <property type="component" value="Chromosome"/>
</dbReference>
<dbReference type="CDD" id="cd02440">
    <property type="entry name" value="AdoMet_MTases"/>
    <property type="match status" value="1"/>
</dbReference>
<keyword evidence="1" id="KW-0489">Methyltransferase</keyword>
<organism evidence="1 2">
    <name type="scientific">Jiella pelagia</name>
    <dbReference type="NCBI Taxonomy" id="2986949"/>
    <lineage>
        <taxon>Bacteria</taxon>
        <taxon>Pseudomonadati</taxon>
        <taxon>Pseudomonadota</taxon>
        <taxon>Alphaproteobacteria</taxon>
        <taxon>Hyphomicrobiales</taxon>
        <taxon>Aurantimonadaceae</taxon>
        <taxon>Jiella</taxon>
    </lineage>
</organism>
<keyword evidence="2" id="KW-1185">Reference proteome</keyword>